<keyword evidence="3 6" id="KW-0812">Transmembrane</keyword>
<evidence type="ECO:0000256" key="6">
    <source>
        <dbReference type="SAM" id="Phobius"/>
    </source>
</evidence>
<name>A0ABM8AT98_9BACT</name>
<accession>A0ABM8AT98</accession>
<keyword evidence="2" id="KW-1003">Cell membrane</keyword>
<dbReference type="Proteomes" id="UP001061361">
    <property type="component" value="Chromosome"/>
</dbReference>
<feature type="transmembrane region" description="Helical" evidence="6">
    <location>
        <begin position="320"/>
        <end position="340"/>
    </location>
</feature>
<evidence type="ECO:0000313" key="8">
    <source>
        <dbReference type="EMBL" id="BDQ34672.1"/>
    </source>
</evidence>
<dbReference type="EMBL" id="AP026708">
    <property type="protein sequence ID" value="BDQ34672.1"/>
    <property type="molecule type" value="Genomic_DNA"/>
</dbReference>
<feature type="transmembrane region" description="Helical" evidence="6">
    <location>
        <begin position="262"/>
        <end position="281"/>
    </location>
</feature>
<dbReference type="PANTHER" id="PTHR43124:SF3">
    <property type="entry name" value="CHLORAMPHENICOL EFFLUX PUMP RV0191"/>
    <property type="match status" value="1"/>
</dbReference>
<feature type="domain" description="Major facilitator superfamily (MFS) profile" evidence="7">
    <location>
        <begin position="1"/>
        <end position="375"/>
    </location>
</feature>
<dbReference type="InterPro" id="IPR020846">
    <property type="entry name" value="MFS_dom"/>
</dbReference>
<keyword evidence="5 6" id="KW-0472">Membrane</keyword>
<dbReference type="PANTHER" id="PTHR43124">
    <property type="entry name" value="PURINE EFFLUX PUMP PBUE"/>
    <property type="match status" value="1"/>
</dbReference>
<dbReference type="Gene3D" id="1.20.1250.20">
    <property type="entry name" value="MFS general substrate transporter like domains"/>
    <property type="match status" value="2"/>
</dbReference>
<feature type="transmembrane region" description="Helical" evidence="6">
    <location>
        <begin position="352"/>
        <end position="370"/>
    </location>
</feature>
<evidence type="ECO:0000256" key="4">
    <source>
        <dbReference type="ARBA" id="ARBA00022989"/>
    </source>
</evidence>
<dbReference type="SUPFAM" id="SSF103473">
    <property type="entry name" value="MFS general substrate transporter"/>
    <property type="match status" value="1"/>
</dbReference>
<dbReference type="Pfam" id="PF07690">
    <property type="entry name" value="MFS_1"/>
    <property type="match status" value="1"/>
</dbReference>
<feature type="transmembrane region" description="Helical" evidence="6">
    <location>
        <begin position="287"/>
        <end position="308"/>
    </location>
</feature>
<evidence type="ECO:0000256" key="5">
    <source>
        <dbReference type="ARBA" id="ARBA00023136"/>
    </source>
</evidence>
<keyword evidence="4 6" id="KW-1133">Transmembrane helix</keyword>
<dbReference type="InterPro" id="IPR036259">
    <property type="entry name" value="MFS_trans_sf"/>
</dbReference>
<feature type="transmembrane region" description="Helical" evidence="6">
    <location>
        <begin position="154"/>
        <end position="170"/>
    </location>
</feature>
<comment type="subcellular location">
    <subcellularLocation>
        <location evidence="1">Cell membrane</location>
        <topology evidence="1">Multi-pass membrane protein</topology>
    </subcellularLocation>
</comment>
<dbReference type="PROSITE" id="PS50850">
    <property type="entry name" value="MFS"/>
    <property type="match status" value="1"/>
</dbReference>
<gene>
    <name evidence="8" type="ORF">JCM14722_22140</name>
</gene>
<feature type="transmembrane region" description="Helical" evidence="6">
    <location>
        <begin position="196"/>
        <end position="216"/>
    </location>
</feature>
<proteinExistence type="predicted"/>
<organism evidence="8 9">
    <name type="scientific">Pseudodesulfovibrio portus</name>
    <dbReference type="NCBI Taxonomy" id="231439"/>
    <lineage>
        <taxon>Bacteria</taxon>
        <taxon>Pseudomonadati</taxon>
        <taxon>Thermodesulfobacteriota</taxon>
        <taxon>Desulfovibrionia</taxon>
        <taxon>Desulfovibrionales</taxon>
        <taxon>Desulfovibrionaceae</taxon>
    </lineage>
</organism>
<evidence type="ECO:0000313" key="9">
    <source>
        <dbReference type="Proteomes" id="UP001061361"/>
    </source>
</evidence>
<evidence type="ECO:0000259" key="7">
    <source>
        <dbReference type="PROSITE" id="PS50850"/>
    </source>
</evidence>
<evidence type="ECO:0000256" key="3">
    <source>
        <dbReference type="ARBA" id="ARBA00022692"/>
    </source>
</evidence>
<sequence length="375" mass="39051">MLVAAIFFLNFISRVILAPLMPVVQADLGFTHAGAGYLFLSIALGNGTGLLLSGFVSRAWNHRRTVGLSAIAVGGLALITPLADSYQTLIAAVFGLGVGAGLYLPSGIAAITSLVRKEDWGKALAVHELAPNLSFVSAPLLAEAALFFFDWRTALTLIGGVQICLGLWFLKAGRGGDFPGLVPTPAMAARIVRRPVFWLLVLFFSLAIGANVGPYSMLPLYLVDAHGFSRPEANQLLSYSRIAACFVPFAAGWITDKWGARLAILLGLCLTGASLVALGLASGRFLVAMALVEPVCSVILFAPAFTMLSMSFDPAERSVAVALIGPCNAVLGMGLVPTFLGLMGDAGRFDTGFLVLGAVMASAALLLPLAPGGKA</sequence>
<feature type="transmembrane region" description="Helical" evidence="6">
    <location>
        <begin position="89"/>
        <end position="112"/>
    </location>
</feature>
<keyword evidence="9" id="KW-1185">Reference proteome</keyword>
<evidence type="ECO:0000256" key="2">
    <source>
        <dbReference type="ARBA" id="ARBA00022475"/>
    </source>
</evidence>
<evidence type="ECO:0000256" key="1">
    <source>
        <dbReference type="ARBA" id="ARBA00004651"/>
    </source>
</evidence>
<reference evidence="8" key="1">
    <citation type="submission" date="2022-08" db="EMBL/GenBank/DDBJ databases">
        <title>Genome Sequence of the sulphate-reducing bacterium, Pseudodesulfovibrio portus JCM14722.</title>
        <authorList>
            <person name="Kondo R."/>
            <person name="Kataoka T."/>
        </authorList>
    </citation>
    <scope>NUCLEOTIDE SEQUENCE</scope>
    <source>
        <strain evidence="8">JCM 14722</strain>
    </source>
</reference>
<feature type="transmembrane region" description="Helical" evidence="6">
    <location>
        <begin position="33"/>
        <end position="53"/>
    </location>
</feature>
<protein>
    <submittedName>
        <fullName evidence="8">MFS transporter</fullName>
    </submittedName>
</protein>
<dbReference type="InterPro" id="IPR011701">
    <property type="entry name" value="MFS"/>
</dbReference>
<dbReference type="InterPro" id="IPR050189">
    <property type="entry name" value="MFS_Efflux_Transporters"/>
</dbReference>